<dbReference type="Gene3D" id="1.10.246.130">
    <property type="match status" value="1"/>
</dbReference>
<dbReference type="SUPFAM" id="SSF82171">
    <property type="entry name" value="DPP6 N-terminal domain-like"/>
    <property type="match status" value="1"/>
</dbReference>
<evidence type="ECO:0000259" key="5">
    <source>
        <dbReference type="Pfam" id="PF14684"/>
    </source>
</evidence>
<dbReference type="InterPro" id="IPR043137">
    <property type="entry name" value="GGT_ssub_C"/>
</dbReference>
<dbReference type="Gene3D" id="2.120.10.30">
    <property type="entry name" value="TolB, C-terminal domain"/>
    <property type="match status" value="2"/>
</dbReference>
<dbReference type="Proteomes" id="UP000076079">
    <property type="component" value="Chromosome"/>
</dbReference>
<evidence type="ECO:0000256" key="2">
    <source>
        <dbReference type="ARBA" id="ARBA00022679"/>
    </source>
</evidence>
<dbReference type="InterPro" id="IPR051792">
    <property type="entry name" value="GGT_bact"/>
</dbReference>
<sequence>MLAATRLGRFFALTALGAAGLHVVVGAQDARPLSAVRDAAWQPDGARIAISLLDQIWTLGPDGSDPRAFAAWPAGTPAPVERDPAWAPDGRRLAFAADLGSGFDLYVAEEGGAPRRLTIAAGDDRHPSWTPDGRLVFAHRVREQWGLMTINVDGSALGVLPPVDVVIDTSADEQYPAVSPDGTRVAYVSSLQDERGGDDVWVRTLEGPTALPEGRDYPAAASQVEDRPWRVTATRGRESHPAWDPAATRLAFAASTDGEGAVWVAAVPSAAALAERRAPRPSADGAPILVSRLRSQPAWSPDGRVLLLADLPAEWPSYNGNPARQPGEPPPLFERGSGFTLRTIPAPLPPDAGAVGVTSAITPDAARWTLAFDRTWQLLRDLYYQAGPSATAWEALRDRLRPKAAAARSGAELERIVDDLVARQPLVRTPISSQDGMVVSGHRLASEAGARVLAQGGNIVDAAIAVSFALGVVEPDASGIGGDGMALLFLNGMREPVVIDYKDQSPIHATLTNAAIFREGRLVNDGPAAANIPGVVAGMDHLHRRYGSGRFSWTQLMAPAIALASDGYELDETLPSTLREGRALLERYPEAARVYLPNGRVPRAGEQFANPDYAATLRAIAAEGADAFYRGSIAKRIAADMEANGGIIGLEDLAQYQVIERSPVSGRYRGLPIFAAPPPVSTGTSLIETLQILDRYGAARGVLLRDAPDYLHHVIEAWKVRDPLRRIADPALWPVEVAPHLDPAHAATLFGRIDPAHAMPFSEDADTAGQGQGERIGRGTTAFAVGDSAGNVIVVTQTLSTWGGNFYVSKGLGFLYNNHLRGYRTVRGAYGQLLPLMRSSSTSAPTLVCEDVNGTLKPRLAVGAAGNAWIGASVYSIILGHVDGGLNAQAAIEAPRLLVARDPADPAGLTPRVQIEDRFPAAVLDDLAGRGHHFQKVGRKGEYRYGYAAVLQFDQATGRIEAGAEPRRSHAAVAVQR</sequence>
<evidence type="ECO:0000256" key="4">
    <source>
        <dbReference type="ARBA" id="ARBA00023145"/>
    </source>
</evidence>
<dbReference type="InterPro" id="IPR029055">
    <property type="entry name" value="Ntn_hydrolases_N"/>
</dbReference>
<dbReference type="OrthoDB" id="9781342at2"/>
<evidence type="ECO:0000256" key="3">
    <source>
        <dbReference type="ARBA" id="ARBA00022801"/>
    </source>
</evidence>
<name>A0A143PUH3_LUTPR</name>
<dbReference type="Pfam" id="PF01019">
    <property type="entry name" value="G_glu_transpept"/>
    <property type="match status" value="1"/>
</dbReference>
<keyword evidence="3" id="KW-0378">Hydrolase</keyword>
<dbReference type="KEGG" id="abac:LuPra_05588"/>
<reference evidence="6 7" key="1">
    <citation type="journal article" date="2016" name="Genome Announc.">
        <title>First Complete Genome Sequence of a Subdivision 6 Acidobacterium Strain.</title>
        <authorList>
            <person name="Huang S."/>
            <person name="Vieira S."/>
            <person name="Bunk B."/>
            <person name="Riedel T."/>
            <person name="Sproer C."/>
            <person name="Overmann J."/>
        </authorList>
    </citation>
    <scope>NUCLEOTIDE SEQUENCE [LARGE SCALE GENOMIC DNA]</scope>
    <source>
        <strain evidence="7">DSM 100886 HEG_-6_39</strain>
    </source>
</reference>
<feature type="domain" description="Tricorn protease C1" evidence="5">
    <location>
        <begin position="365"/>
        <end position="421"/>
    </location>
</feature>
<proteinExistence type="inferred from homology"/>
<dbReference type="Pfam" id="PF14684">
    <property type="entry name" value="Tricorn_C1"/>
    <property type="match status" value="1"/>
</dbReference>
<keyword evidence="7" id="KW-1185">Reference proteome</keyword>
<dbReference type="InterPro" id="IPR011659">
    <property type="entry name" value="WD40"/>
</dbReference>
<dbReference type="EC" id="2.3.2.2" evidence="6"/>
<protein>
    <submittedName>
        <fullName evidence="6">Gamma-glutamyltranspeptidase</fullName>
        <ecNumber evidence="6">2.3.2.2</ecNumber>
    </submittedName>
</protein>
<dbReference type="GO" id="GO:0103068">
    <property type="term" value="F:leukotriene C4 gamma-glutamyl transferase activity"/>
    <property type="evidence" value="ECO:0007669"/>
    <property type="project" value="UniProtKB-EC"/>
</dbReference>
<evidence type="ECO:0000313" key="6">
    <source>
        <dbReference type="EMBL" id="AMY12315.1"/>
    </source>
</evidence>
<dbReference type="RefSeq" id="WP_110173781.1">
    <property type="nucleotide sequence ID" value="NZ_CP015136.1"/>
</dbReference>
<dbReference type="AlphaFoldDB" id="A0A143PUH3"/>
<keyword evidence="6" id="KW-0012">Acyltransferase</keyword>
<dbReference type="InterPro" id="IPR028204">
    <property type="entry name" value="Tricorn_C1"/>
</dbReference>
<organism evidence="6 7">
    <name type="scientific">Luteitalea pratensis</name>
    <dbReference type="NCBI Taxonomy" id="1855912"/>
    <lineage>
        <taxon>Bacteria</taxon>
        <taxon>Pseudomonadati</taxon>
        <taxon>Acidobacteriota</taxon>
        <taxon>Vicinamibacteria</taxon>
        <taxon>Vicinamibacterales</taxon>
        <taxon>Vicinamibacteraceae</taxon>
        <taxon>Luteitalea</taxon>
    </lineage>
</organism>
<accession>A0A143PUH3</accession>
<dbReference type="PANTHER" id="PTHR43199:SF1">
    <property type="entry name" value="GLUTATHIONE HYDROLASE PROENZYME"/>
    <property type="match status" value="1"/>
</dbReference>
<dbReference type="PATRIC" id="fig|1813736.3.peg.5875"/>
<dbReference type="Pfam" id="PF07676">
    <property type="entry name" value="PD40"/>
    <property type="match status" value="3"/>
</dbReference>
<dbReference type="InterPro" id="IPR011042">
    <property type="entry name" value="6-blade_b-propeller_TolB-like"/>
</dbReference>
<dbReference type="EMBL" id="CP015136">
    <property type="protein sequence ID" value="AMY12315.1"/>
    <property type="molecule type" value="Genomic_DNA"/>
</dbReference>
<dbReference type="Gene3D" id="3.30.750.44">
    <property type="match status" value="1"/>
</dbReference>
<dbReference type="Gene3D" id="3.60.20.40">
    <property type="match status" value="1"/>
</dbReference>
<dbReference type="STRING" id="1855912.LuPra_05588"/>
<dbReference type="InterPro" id="IPR043138">
    <property type="entry name" value="GGT_lsub"/>
</dbReference>
<dbReference type="GO" id="GO:0016787">
    <property type="term" value="F:hydrolase activity"/>
    <property type="evidence" value="ECO:0007669"/>
    <property type="project" value="UniProtKB-KW"/>
</dbReference>
<reference evidence="7" key="2">
    <citation type="submission" date="2016-04" db="EMBL/GenBank/DDBJ databases">
        <title>First Complete Genome Sequence of a Subdivision 6 Acidobacterium.</title>
        <authorList>
            <person name="Huang S."/>
            <person name="Vieira S."/>
            <person name="Bunk B."/>
            <person name="Riedel T."/>
            <person name="Sproeer C."/>
            <person name="Overmann J."/>
        </authorList>
    </citation>
    <scope>NUCLEOTIDE SEQUENCE [LARGE SCALE GENOMIC DNA]</scope>
    <source>
        <strain evidence="7">DSM 100886 HEG_-6_39</strain>
    </source>
</reference>
<dbReference type="SUPFAM" id="SSF56235">
    <property type="entry name" value="N-terminal nucleophile aminohydrolases (Ntn hydrolases)"/>
    <property type="match status" value="1"/>
</dbReference>
<dbReference type="PRINTS" id="PR01210">
    <property type="entry name" value="GGTRANSPTASE"/>
</dbReference>
<comment type="similarity">
    <text evidence="1">Belongs to the gamma-glutamyltransferase family.</text>
</comment>
<dbReference type="PANTHER" id="PTHR43199">
    <property type="entry name" value="GLUTATHIONE HYDROLASE"/>
    <property type="match status" value="1"/>
</dbReference>
<evidence type="ECO:0000313" key="7">
    <source>
        <dbReference type="Proteomes" id="UP000076079"/>
    </source>
</evidence>
<gene>
    <name evidence="6" type="primary">ggt_4</name>
    <name evidence="6" type="ORF">LuPra_05588</name>
</gene>
<evidence type="ECO:0000256" key="1">
    <source>
        <dbReference type="ARBA" id="ARBA00009381"/>
    </source>
</evidence>
<keyword evidence="2 6" id="KW-0808">Transferase</keyword>
<keyword evidence="4" id="KW-0865">Zymogen</keyword>